<sequence>MLRLQLKCIKPFNNSISSLFTSRLLINQKNISQNFIRSVNYQYGRGITRSFSTYSFHLNESPQIPQPQPPSSSSSSSTSIPKKRVLPKMSTEEYHRLRAIHKEETGRFQKRTVLNYSISMFLIFLSLSFISVPLYRVICQKIGWSGTPMTDSSKITPDKLIPVDTDRKIRVSFTAETSRMLPWKFVPQQREVFVVPGESALAFYKAKNLSDKDIIGMATYSVTPDHVAPYFSKIQCFCFEEQRLNAGEEVDMPLFFFIDPDFANDPSMKNINDIVLHYTFFKASHDLNTTLGGPSIKTKKNENDEKS</sequence>
<evidence type="ECO:0000256" key="7">
    <source>
        <dbReference type="SAM" id="Phobius"/>
    </source>
</evidence>
<evidence type="ECO:0000313" key="9">
    <source>
        <dbReference type="Proteomes" id="UP001165120"/>
    </source>
</evidence>
<dbReference type="Gene3D" id="2.60.370.10">
    <property type="entry name" value="Ctag/Cox11"/>
    <property type="match status" value="1"/>
</dbReference>
<reference evidence="8" key="1">
    <citation type="submission" date="2023-04" db="EMBL/GenBank/DDBJ databases">
        <title>Candida boidinii NBRC 10035.</title>
        <authorList>
            <person name="Ichikawa N."/>
            <person name="Sato H."/>
            <person name="Tonouchi N."/>
        </authorList>
    </citation>
    <scope>NUCLEOTIDE SEQUENCE</scope>
    <source>
        <strain evidence="8">NBRC 10035</strain>
    </source>
</reference>
<evidence type="ECO:0000313" key="8">
    <source>
        <dbReference type="EMBL" id="GME66819.1"/>
    </source>
</evidence>
<keyword evidence="9" id="KW-1185">Reference proteome</keyword>
<keyword evidence="3 7" id="KW-0812">Transmembrane</keyword>
<gene>
    <name evidence="8" type="ORF">Cboi02_000026000</name>
</gene>
<dbReference type="Pfam" id="PF04442">
    <property type="entry name" value="CtaG_Cox11"/>
    <property type="match status" value="1"/>
</dbReference>
<evidence type="ECO:0000256" key="2">
    <source>
        <dbReference type="ARBA" id="ARBA00004243"/>
    </source>
</evidence>
<evidence type="ECO:0000256" key="6">
    <source>
        <dbReference type="SAM" id="MobiDB-lite"/>
    </source>
</evidence>
<evidence type="ECO:0000256" key="3">
    <source>
        <dbReference type="ARBA" id="ARBA00022692"/>
    </source>
</evidence>
<dbReference type="GO" id="GO:0005743">
    <property type="term" value="C:mitochondrial inner membrane"/>
    <property type="evidence" value="ECO:0007669"/>
    <property type="project" value="UniProtKB-SubCell"/>
</dbReference>
<comment type="caution">
    <text evidence="8">The sequence shown here is derived from an EMBL/GenBank/DDBJ whole genome shotgun (WGS) entry which is preliminary data.</text>
</comment>
<accession>A0A9W6SUR7</accession>
<dbReference type="PANTHER" id="PTHR21320">
    <property type="entry name" value="CYTOCHROME C OXIDASE ASSEMBLY PROTEIN COX11-RELATED"/>
    <property type="match status" value="1"/>
</dbReference>
<feature type="region of interest" description="Disordered" evidence="6">
    <location>
        <begin position="60"/>
        <end position="87"/>
    </location>
</feature>
<dbReference type="InterPro" id="IPR023471">
    <property type="entry name" value="CtaG/Cox11_dom_sf"/>
</dbReference>
<dbReference type="FunFam" id="2.60.370.10:FF:000001">
    <property type="entry name" value="COX11 cytochrome c oxidase assembly homolog"/>
    <property type="match status" value="1"/>
</dbReference>
<comment type="function">
    <text evidence="1">Exerts its effect at some terminal stage of cytochrome c oxidase synthesis, probably by being involved in the insertion of the copper B into subunit I.</text>
</comment>
<evidence type="ECO:0000256" key="4">
    <source>
        <dbReference type="ARBA" id="ARBA00022989"/>
    </source>
</evidence>
<dbReference type="InterPro" id="IPR007533">
    <property type="entry name" value="Cyt_c_oxidase_assmbl_CtaG"/>
</dbReference>
<dbReference type="NCBIfam" id="NF003465">
    <property type="entry name" value="PRK05089.1"/>
    <property type="match status" value="1"/>
</dbReference>
<dbReference type="HAMAP" id="MF_00155">
    <property type="entry name" value="CtaG"/>
    <property type="match status" value="1"/>
</dbReference>
<organism evidence="8 9">
    <name type="scientific">Candida boidinii</name>
    <name type="common">Yeast</name>
    <dbReference type="NCBI Taxonomy" id="5477"/>
    <lineage>
        <taxon>Eukaryota</taxon>
        <taxon>Fungi</taxon>
        <taxon>Dikarya</taxon>
        <taxon>Ascomycota</taxon>
        <taxon>Saccharomycotina</taxon>
        <taxon>Pichiomycetes</taxon>
        <taxon>Pichiales</taxon>
        <taxon>Pichiaceae</taxon>
        <taxon>Ogataea</taxon>
        <taxon>Ogataea/Candida clade</taxon>
    </lineage>
</organism>
<dbReference type="GO" id="GO:0005759">
    <property type="term" value="C:mitochondrial matrix"/>
    <property type="evidence" value="ECO:0007669"/>
    <property type="project" value="UniProtKB-ARBA"/>
</dbReference>
<comment type="subcellular location">
    <subcellularLocation>
        <location evidence="2">Mitochondrion inner membrane</location>
        <topology evidence="2">Single-pass membrane protein</topology>
        <orientation evidence="2">Intermembrane side</orientation>
    </subcellularLocation>
</comment>
<dbReference type="AlphaFoldDB" id="A0A9W6SUR7"/>
<protein>
    <submittedName>
        <fullName evidence="8">Unnamed protein product</fullName>
    </submittedName>
</protein>
<evidence type="ECO:0000256" key="5">
    <source>
        <dbReference type="ARBA" id="ARBA00023136"/>
    </source>
</evidence>
<proteinExistence type="inferred from homology"/>
<dbReference type="PANTHER" id="PTHR21320:SF3">
    <property type="entry name" value="CYTOCHROME C OXIDASE ASSEMBLY PROTEIN COX11, MITOCHONDRIAL-RELATED"/>
    <property type="match status" value="1"/>
</dbReference>
<evidence type="ECO:0000256" key="1">
    <source>
        <dbReference type="ARBA" id="ARBA00004007"/>
    </source>
</evidence>
<dbReference type="SUPFAM" id="SSF110111">
    <property type="entry name" value="Ctag/Cox11"/>
    <property type="match status" value="1"/>
</dbReference>
<dbReference type="Proteomes" id="UP001165120">
    <property type="component" value="Unassembled WGS sequence"/>
</dbReference>
<feature type="transmembrane region" description="Helical" evidence="7">
    <location>
        <begin position="113"/>
        <end position="135"/>
    </location>
</feature>
<keyword evidence="4 7" id="KW-1133">Transmembrane helix</keyword>
<feature type="compositionally biased region" description="Low complexity" evidence="6">
    <location>
        <begin position="71"/>
        <end position="80"/>
    </location>
</feature>
<dbReference type="GO" id="GO:0005507">
    <property type="term" value="F:copper ion binding"/>
    <property type="evidence" value="ECO:0007669"/>
    <property type="project" value="InterPro"/>
</dbReference>
<dbReference type="EMBL" id="BSXN01000045">
    <property type="protein sequence ID" value="GME66819.1"/>
    <property type="molecule type" value="Genomic_DNA"/>
</dbReference>
<name>A0A9W6SUR7_CANBO</name>
<keyword evidence="5 7" id="KW-0472">Membrane</keyword>